<dbReference type="InterPro" id="IPR012933">
    <property type="entry name" value="HicA_mRNA_interferase"/>
</dbReference>
<evidence type="ECO:0000313" key="9">
    <source>
        <dbReference type="Proteomes" id="UP000005824"/>
    </source>
</evidence>
<comment type="similarity">
    <text evidence="1">Belongs to the HicA mRNA interferase family.</text>
</comment>
<evidence type="ECO:0000256" key="6">
    <source>
        <dbReference type="ARBA" id="ARBA00022884"/>
    </source>
</evidence>
<evidence type="ECO:0000256" key="2">
    <source>
        <dbReference type="ARBA" id="ARBA00022649"/>
    </source>
</evidence>
<keyword evidence="7" id="KW-0346">Stress response</keyword>
<keyword evidence="6" id="KW-0694">RNA-binding</keyword>
<keyword evidence="4" id="KW-0255">Endonuclease</keyword>
<keyword evidence="9" id="KW-1185">Reference proteome</keyword>
<dbReference type="EMBL" id="ABVL01000003">
    <property type="protein sequence ID" value="EDY21270.1"/>
    <property type="molecule type" value="Genomic_DNA"/>
</dbReference>
<dbReference type="SUPFAM" id="SSF54786">
    <property type="entry name" value="YcfA/nrd intein domain"/>
    <property type="match status" value="1"/>
</dbReference>
<dbReference type="eggNOG" id="COG1724">
    <property type="taxonomic scope" value="Bacteria"/>
</dbReference>
<dbReference type="RefSeq" id="WP_006978889.1">
    <property type="nucleotide sequence ID" value="NZ_ABVL01000003.1"/>
</dbReference>
<evidence type="ECO:0000256" key="5">
    <source>
        <dbReference type="ARBA" id="ARBA00022801"/>
    </source>
</evidence>
<dbReference type="GO" id="GO:0004519">
    <property type="term" value="F:endonuclease activity"/>
    <property type="evidence" value="ECO:0007669"/>
    <property type="project" value="UniProtKB-KW"/>
</dbReference>
<reference evidence="8 9" key="1">
    <citation type="journal article" date="2011" name="J. Bacteriol.">
        <title>Genome sequence of Chthoniobacter flavus Ellin428, an aerobic heterotrophic soil bacterium.</title>
        <authorList>
            <person name="Kant R."/>
            <person name="van Passel M.W."/>
            <person name="Palva A."/>
            <person name="Lucas S."/>
            <person name="Lapidus A."/>
            <person name="Glavina Del Rio T."/>
            <person name="Dalin E."/>
            <person name="Tice H."/>
            <person name="Bruce D."/>
            <person name="Goodwin L."/>
            <person name="Pitluck S."/>
            <person name="Larimer F.W."/>
            <person name="Land M.L."/>
            <person name="Hauser L."/>
            <person name="Sangwan P."/>
            <person name="de Vos W.M."/>
            <person name="Janssen P.H."/>
            <person name="Smidt H."/>
        </authorList>
    </citation>
    <scope>NUCLEOTIDE SEQUENCE [LARGE SCALE GENOMIC DNA]</scope>
    <source>
        <strain evidence="8 9">Ellin428</strain>
    </source>
</reference>
<keyword evidence="2" id="KW-1277">Toxin-antitoxin system</keyword>
<comment type="caution">
    <text evidence="8">The sequence shown here is derived from an EMBL/GenBank/DDBJ whole genome shotgun (WGS) entry which is preliminary data.</text>
</comment>
<organism evidence="8 9">
    <name type="scientific">Chthoniobacter flavus Ellin428</name>
    <dbReference type="NCBI Taxonomy" id="497964"/>
    <lineage>
        <taxon>Bacteria</taxon>
        <taxon>Pseudomonadati</taxon>
        <taxon>Verrucomicrobiota</taxon>
        <taxon>Spartobacteria</taxon>
        <taxon>Chthoniobacterales</taxon>
        <taxon>Chthoniobacteraceae</taxon>
        <taxon>Chthoniobacter</taxon>
    </lineage>
</organism>
<accession>B4CWV0</accession>
<keyword evidence="5" id="KW-0378">Hydrolase</keyword>
<evidence type="ECO:0000313" key="8">
    <source>
        <dbReference type="EMBL" id="EDY21270.1"/>
    </source>
</evidence>
<name>B4CWV0_9BACT</name>
<dbReference type="GO" id="GO:0016787">
    <property type="term" value="F:hydrolase activity"/>
    <property type="evidence" value="ECO:0007669"/>
    <property type="project" value="UniProtKB-KW"/>
</dbReference>
<proteinExistence type="inferred from homology"/>
<evidence type="ECO:0000256" key="7">
    <source>
        <dbReference type="ARBA" id="ARBA00023016"/>
    </source>
</evidence>
<dbReference type="Gene3D" id="3.30.920.30">
    <property type="entry name" value="Hypothetical protein"/>
    <property type="match status" value="1"/>
</dbReference>
<evidence type="ECO:0000256" key="4">
    <source>
        <dbReference type="ARBA" id="ARBA00022759"/>
    </source>
</evidence>
<evidence type="ECO:0000256" key="3">
    <source>
        <dbReference type="ARBA" id="ARBA00022722"/>
    </source>
</evidence>
<protein>
    <submittedName>
        <fullName evidence="8">YcfA family protein</fullName>
    </submittedName>
</protein>
<gene>
    <name evidence="8" type="ORF">CfE428DRAFT_1563</name>
</gene>
<dbReference type="Proteomes" id="UP000005824">
    <property type="component" value="Unassembled WGS sequence"/>
</dbReference>
<dbReference type="GO" id="GO:0003729">
    <property type="term" value="F:mRNA binding"/>
    <property type="evidence" value="ECO:0007669"/>
    <property type="project" value="InterPro"/>
</dbReference>
<dbReference type="AlphaFoldDB" id="B4CWV0"/>
<dbReference type="STRING" id="497964.CfE428DRAFT_1563"/>
<sequence length="72" mass="7777">MKLPRDISGVQAVRALQRLGFGVVRQRGSHVRLAKGTLTVTVPAHGEIAPGTLQNILRQAGITVETFCESLR</sequence>
<dbReference type="InterPro" id="IPR038570">
    <property type="entry name" value="HicA_sf"/>
</dbReference>
<keyword evidence="3" id="KW-0540">Nuclease</keyword>
<dbReference type="Pfam" id="PF07927">
    <property type="entry name" value="HicA_toxin"/>
    <property type="match status" value="1"/>
</dbReference>
<dbReference type="InParanoid" id="B4CWV0"/>
<evidence type="ECO:0000256" key="1">
    <source>
        <dbReference type="ARBA" id="ARBA00006620"/>
    </source>
</evidence>